<dbReference type="SUPFAM" id="SSF52540">
    <property type="entry name" value="P-loop containing nucleoside triphosphate hydrolases"/>
    <property type="match status" value="1"/>
</dbReference>
<evidence type="ECO:0000313" key="6">
    <source>
        <dbReference type="EMBL" id="MDQ2586668.1"/>
    </source>
</evidence>
<dbReference type="EMBL" id="NSDM01000010">
    <property type="protein sequence ID" value="MDQ2586668.1"/>
    <property type="molecule type" value="Genomic_DNA"/>
</dbReference>
<evidence type="ECO:0000313" key="7">
    <source>
        <dbReference type="Proteomes" id="UP001225605"/>
    </source>
</evidence>
<dbReference type="SMART" id="SM00382">
    <property type="entry name" value="AAA"/>
    <property type="match status" value="1"/>
</dbReference>
<feature type="domain" description="ABC transporter" evidence="5">
    <location>
        <begin position="2"/>
        <end position="243"/>
    </location>
</feature>
<evidence type="ECO:0000256" key="3">
    <source>
        <dbReference type="ARBA" id="ARBA00022741"/>
    </source>
</evidence>
<comment type="caution">
    <text evidence="6">The sequence shown here is derived from an EMBL/GenBank/DDBJ whole genome shotgun (WGS) entry which is preliminary data.</text>
</comment>
<dbReference type="PANTHER" id="PTHR43553">
    <property type="entry name" value="HEAVY METAL TRANSPORTER"/>
    <property type="match status" value="1"/>
</dbReference>
<keyword evidence="4 6" id="KW-0067">ATP-binding</keyword>
<dbReference type="InterPro" id="IPR027417">
    <property type="entry name" value="P-loop_NTPase"/>
</dbReference>
<dbReference type="InterPro" id="IPR015856">
    <property type="entry name" value="ABC_transpr_CbiO/EcfA_su"/>
</dbReference>
<comment type="similarity">
    <text evidence="1">Belongs to the ABC transporter superfamily.</text>
</comment>
<sequence>MIELEDVSFTYPTGSEPALSHLSLSVPAGQVCGVVGANGSGKSTLAGVIADMAPRVTGGELTGSVAVAGRSTAGTAPREPAPPVGLVMQNPFTQMSGAKFTVREELAFGLENLGVPRAEMVRRIDRVVELLGLGRLTDRPPFELSGGQQQMVVIGSILVMEPTVLVLDEPTSQLDPDGVALVFEALRALEDDDVTVVLVEHRVEQLAELADRVVVLDRGRVVLDDVPRAVLTHPALDGLGVARTRYTEAAKLAAAESLWPPSLPLPVLLPDAAEGFAEVLAPTRQELP</sequence>
<evidence type="ECO:0000256" key="2">
    <source>
        <dbReference type="ARBA" id="ARBA00022448"/>
    </source>
</evidence>
<proteinExistence type="inferred from homology"/>
<gene>
    <name evidence="6" type="ORF">CKY47_22270</name>
</gene>
<dbReference type="InterPro" id="IPR003593">
    <property type="entry name" value="AAA+_ATPase"/>
</dbReference>
<dbReference type="RefSeq" id="WP_306747956.1">
    <property type="nucleotide sequence ID" value="NZ_NSDM01000010.1"/>
</dbReference>
<dbReference type="PROSITE" id="PS00211">
    <property type="entry name" value="ABC_TRANSPORTER_1"/>
    <property type="match status" value="1"/>
</dbReference>
<protein>
    <submittedName>
        <fullName evidence="6">Cobalt ABC transporter ATP-binding protein</fullName>
    </submittedName>
</protein>
<dbReference type="InterPro" id="IPR017871">
    <property type="entry name" value="ABC_transporter-like_CS"/>
</dbReference>
<dbReference type="Gene3D" id="3.40.50.300">
    <property type="entry name" value="P-loop containing nucleotide triphosphate hydrolases"/>
    <property type="match status" value="1"/>
</dbReference>
<dbReference type="InterPro" id="IPR050095">
    <property type="entry name" value="ECF_ABC_transporter_ATP-bd"/>
</dbReference>
<dbReference type="CDD" id="cd03225">
    <property type="entry name" value="ABC_cobalt_CbiO_domain1"/>
    <property type="match status" value="1"/>
</dbReference>
<dbReference type="PANTHER" id="PTHR43553:SF24">
    <property type="entry name" value="ENERGY-COUPLING FACTOR TRANSPORTER ATP-BINDING PROTEIN ECFA1"/>
    <property type="match status" value="1"/>
</dbReference>
<dbReference type="PROSITE" id="PS50893">
    <property type="entry name" value="ABC_TRANSPORTER_2"/>
    <property type="match status" value="1"/>
</dbReference>
<keyword evidence="2" id="KW-0813">Transport</keyword>
<reference evidence="6 7" key="1">
    <citation type="submission" date="2017-06" db="EMBL/GenBank/DDBJ databases">
        <title>Cultured bacterium strain Saccharothrix yanglingensis Hhs.015.</title>
        <authorList>
            <person name="Xia Y."/>
        </authorList>
    </citation>
    <scope>NUCLEOTIDE SEQUENCE [LARGE SCALE GENOMIC DNA]</scope>
    <source>
        <strain evidence="6 7">Hhs.015</strain>
    </source>
</reference>
<evidence type="ECO:0000256" key="4">
    <source>
        <dbReference type="ARBA" id="ARBA00022840"/>
    </source>
</evidence>
<dbReference type="Pfam" id="PF00005">
    <property type="entry name" value="ABC_tran"/>
    <property type="match status" value="1"/>
</dbReference>
<dbReference type="GO" id="GO:0005524">
    <property type="term" value="F:ATP binding"/>
    <property type="evidence" value="ECO:0007669"/>
    <property type="project" value="UniProtKB-KW"/>
</dbReference>
<name>A0ABU0X4N8_9PSEU</name>
<keyword evidence="3" id="KW-0547">Nucleotide-binding</keyword>
<evidence type="ECO:0000259" key="5">
    <source>
        <dbReference type="PROSITE" id="PS50893"/>
    </source>
</evidence>
<evidence type="ECO:0000256" key="1">
    <source>
        <dbReference type="ARBA" id="ARBA00005417"/>
    </source>
</evidence>
<dbReference type="InterPro" id="IPR003439">
    <property type="entry name" value="ABC_transporter-like_ATP-bd"/>
</dbReference>
<keyword evidence="7" id="KW-1185">Reference proteome</keyword>
<dbReference type="Proteomes" id="UP001225605">
    <property type="component" value="Unassembled WGS sequence"/>
</dbReference>
<accession>A0ABU0X4N8</accession>
<organism evidence="6 7">
    <name type="scientific">Saccharothrix yanglingensis</name>
    <dbReference type="NCBI Taxonomy" id="659496"/>
    <lineage>
        <taxon>Bacteria</taxon>
        <taxon>Bacillati</taxon>
        <taxon>Actinomycetota</taxon>
        <taxon>Actinomycetes</taxon>
        <taxon>Pseudonocardiales</taxon>
        <taxon>Pseudonocardiaceae</taxon>
        <taxon>Saccharothrix</taxon>
    </lineage>
</organism>